<keyword evidence="1" id="KW-1133">Transmembrane helix</keyword>
<gene>
    <name evidence="2" type="ORF">EVAR_90363_1</name>
</gene>
<feature type="transmembrane region" description="Helical" evidence="1">
    <location>
        <begin position="64"/>
        <end position="87"/>
    </location>
</feature>
<evidence type="ECO:0000313" key="2">
    <source>
        <dbReference type="EMBL" id="GBP72180.1"/>
    </source>
</evidence>
<keyword evidence="1" id="KW-0812">Transmembrane</keyword>
<keyword evidence="3" id="KW-1185">Reference proteome</keyword>
<sequence length="97" mass="10794">MKLATSRVILRCPAACDGQLAGCNHNAIIQPNMEDSTFHIDYDDSEHSEFGRINNSVAFELFEVFLYGAYVTNINGILALTLVFVMYQSPNSLDEDS</sequence>
<name>A0A4C1YAW8_EUMVA</name>
<accession>A0A4C1YAW8</accession>
<comment type="caution">
    <text evidence="2">The sequence shown here is derived from an EMBL/GenBank/DDBJ whole genome shotgun (WGS) entry which is preliminary data.</text>
</comment>
<keyword evidence="1" id="KW-0472">Membrane</keyword>
<organism evidence="2 3">
    <name type="scientific">Eumeta variegata</name>
    <name type="common">Bagworm moth</name>
    <name type="synonym">Eumeta japonica</name>
    <dbReference type="NCBI Taxonomy" id="151549"/>
    <lineage>
        <taxon>Eukaryota</taxon>
        <taxon>Metazoa</taxon>
        <taxon>Ecdysozoa</taxon>
        <taxon>Arthropoda</taxon>
        <taxon>Hexapoda</taxon>
        <taxon>Insecta</taxon>
        <taxon>Pterygota</taxon>
        <taxon>Neoptera</taxon>
        <taxon>Endopterygota</taxon>
        <taxon>Lepidoptera</taxon>
        <taxon>Glossata</taxon>
        <taxon>Ditrysia</taxon>
        <taxon>Tineoidea</taxon>
        <taxon>Psychidae</taxon>
        <taxon>Oiketicinae</taxon>
        <taxon>Eumeta</taxon>
    </lineage>
</organism>
<reference evidence="2 3" key="1">
    <citation type="journal article" date="2019" name="Commun. Biol.">
        <title>The bagworm genome reveals a unique fibroin gene that provides high tensile strength.</title>
        <authorList>
            <person name="Kono N."/>
            <person name="Nakamura H."/>
            <person name="Ohtoshi R."/>
            <person name="Tomita M."/>
            <person name="Numata K."/>
            <person name="Arakawa K."/>
        </authorList>
    </citation>
    <scope>NUCLEOTIDE SEQUENCE [LARGE SCALE GENOMIC DNA]</scope>
</reference>
<dbReference type="AlphaFoldDB" id="A0A4C1YAW8"/>
<dbReference type="Proteomes" id="UP000299102">
    <property type="component" value="Unassembled WGS sequence"/>
</dbReference>
<proteinExistence type="predicted"/>
<dbReference type="EMBL" id="BGZK01001136">
    <property type="protein sequence ID" value="GBP72180.1"/>
    <property type="molecule type" value="Genomic_DNA"/>
</dbReference>
<protein>
    <submittedName>
        <fullName evidence="2">Uncharacterized protein</fullName>
    </submittedName>
</protein>
<evidence type="ECO:0000313" key="3">
    <source>
        <dbReference type="Proteomes" id="UP000299102"/>
    </source>
</evidence>
<evidence type="ECO:0000256" key="1">
    <source>
        <dbReference type="SAM" id="Phobius"/>
    </source>
</evidence>